<dbReference type="InterPro" id="IPR013757">
    <property type="entry name" value="Topo_IIA_A_a_sf"/>
</dbReference>
<feature type="active site" description="O-(5'-phospho-DNA)-tyrosine intermediate" evidence="7 8">
    <location>
        <position position="132"/>
    </location>
</feature>
<dbReference type="PANTHER" id="PTHR43493">
    <property type="entry name" value="DNA GYRASE/TOPOISOMERASE SUBUNIT A"/>
    <property type="match status" value="1"/>
</dbReference>
<keyword evidence="12" id="KW-1185">Reference proteome</keyword>
<keyword evidence="2 7" id="KW-1003">Cell membrane</keyword>
<keyword evidence="4 7" id="KW-0238">DNA-binding</keyword>
<dbReference type="NCBIfam" id="NF004044">
    <property type="entry name" value="PRK05561.1"/>
    <property type="match status" value="1"/>
</dbReference>
<dbReference type="Gene3D" id="3.90.199.10">
    <property type="entry name" value="Topoisomerase II, domain 5"/>
    <property type="match status" value="1"/>
</dbReference>
<name>A0ABT2PWR7_9MOLU</name>
<dbReference type="InterPro" id="IPR013758">
    <property type="entry name" value="Topo_IIA_A/C_ab"/>
</dbReference>
<comment type="function">
    <text evidence="7">Topoisomerase IV is essential for chromosome segregation. It relaxes supercoiled DNA. Performs the decatenation events required during the replication of a circular DNA molecule.</text>
</comment>
<dbReference type="PROSITE" id="PS52040">
    <property type="entry name" value="TOPO_IIA"/>
    <property type="match status" value="1"/>
</dbReference>
<keyword evidence="5 7" id="KW-0472">Membrane</keyword>
<comment type="catalytic activity">
    <reaction evidence="1 7 8">
        <text>ATP-dependent breakage, passage and rejoining of double-stranded DNA.</text>
        <dbReference type="EC" id="5.6.2.2"/>
    </reaction>
</comment>
<evidence type="ECO:0000313" key="11">
    <source>
        <dbReference type="EMBL" id="MCU0104881.1"/>
    </source>
</evidence>
<dbReference type="Pfam" id="PF00521">
    <property type="entry name" value="DNA_topoisoIV"/>
    <property type="match status" value="1"/>
</dbReference>
<dbReference type="PANTHER" id="PTHR43493:SF9">
    <property type="entry name" value="DNA TOPOISOMERASE 4 SUBUNIT A"/>
    <property type="match status" value="1"/>
</dbReference>
<evidence type="ECO:0000256" key="1">
    <source>
        <dbReference type="ARBA" id="ARBA00000185"/>
    </source>
</evidence>
<sequence length="918" mass="104142">MSKKPVSQALDTFIEEKITSERLEDIVGERFGRYSKYIIQDRALPDARDGLKPVQRRILFAMYKMGMFNDKPYKKSARIAGEVMGKYHPHGDSSIYEAMVRMSQNFKMGVCLIDMHGNNGSIDGDSAAAMRYTEARLSKEAEYLIMDIDKRTVPFIPNFDDEEMEPTVLPAKFPNLLVNGANGISSGYATKIPPHNLKEIIKATIERIDRPDTTVERIMKIVQGPDFPTGAIVQGKDGIRQAFETGAGKVIVRSKTFFEPFNKDQIRIVVTEIPFEVNKAELVKSIDMLRIDKKLEDIQEVRDESDREGMRISIELKRDSNPDICLAYLLKNTDLQITYNYNMVAIHHQRPVQMGILEILDSYINHQKEVITNRSNYELDRAEKRLHIVNGLIKMVDVVDEVVHIIRQSKNKQNSKDNIMAAFGFTELQAEAIVTLQLYRLSSTDIDALIKESNELNERILWLNKVLSDEQELLTVIKKELREVSSKVGTDRKTQIEEEISTIKIEKSDLISEERVRVGVTKDGYIKRSNLRSYVASKQPGLKEQDGMLFDQEVSTKDTLLMFTTLGNYLYMPVFEIEETKWKDLGSFINNIIPIEKNEFIIKIFSISHFDENQTLLLITESGQIKQTKLSDFNVSRYTKPIRAMKVDEGDELTSVELGPKQNIIVFTKLANALRFASTDVPIYGTQASGIKSLSLAPDDKVVKAIYAKSSDDLIILTSLGNLKREKVANIPLTKRLKNPISLFSIKKRNPHHIRDVSRLSSEQIKANAGVLITAKLGSIQLKVEDIKSSAEYGKPFVDFNTFGKSLFITLDAVSESNEEEIIEKGEAVQKAKVVKPVKPKETFVKETVVVSTPVEITTEKPMENSIEVIKEETVKVESIDDKPLDKAVEPKPEGKEKASKVQIKKLSLFDEEEDWKE</sequence>
<dbReference type="InterPro" id="IPR005741">
    <property type="entry name" value="TopoIV_A_Gpos"/>
</dbReference>
<protein>
    <recommendedName>
        <fullName evidence="7">DNA topoisomerase 4 subunit A</fullName>
        <ecNumber evidence="7">5.6.2.2</ecNumber>
    </recommendedName>
    <alternativeName>
        <fullName evidence="7">Topoisomerase IV subunit A</fullName>
    </alternativeName>
</protein>
<feature type="site" description="Interaction with DNA" evidence="7">
    <location>
        <position position="90"/>
    </location>
</feature>
<feature type="site" description="Interaction with DNA" evidence="7">
    <location>
        <position position="101"/>
    </location>
</feature>
<evidence type="ECO:0000256" key="3">
    <source>
        <dbReference type="ARBA" id="ARBA00023029"/>
    </source>
</evidence>
<dbReference type="InterPro" id="IPR006691">
    <property type="entry name" value="GyrA/parC_rep"/>
</dbReference>
<evidence type="ECO:0000256" key="5">
    <source>
        <dbReference type="ARBA" id="ARBA00023136"/>
    </source>
</evidence>
<evidence type="ECO:0000259" key="10">
    <source>
        <dbReference type="PROSITE" id="PS52040"/>
    </source>
</evidence>
<evidence type="ECO:0000256" key="2">
    <source>
        <dbReference type="ARBA" id="ARBA00022475"/>
    </source>
</evidence>
<dbReference type="Gene3D" id="2.120.10.90">
    <property type="entry name" value="DNA gyrase/topoisomerase IV, subunit A, C-terminal"/>
    <property type="match status" value="1"/>
</dbReference>
<dbReference type="Gene3D" id="1.10.268.10">
    <property type="entry name" value="Topoisomerase, domain 3"/>
    <property type="match status" value="1"/>
</dbReference>
<feature type="site" description="Interaction with DNA" evidence="7">
    <location>
        <position position="88"/>
    </location>
</feature>
<dbReference type="Gene3D" id="3.30.1360.40">
    <property type="match status" value="1"/>
</dbReference>
<feature type="compositionally biased region" description="Basic and acidic residues" evidence="9">
    <location>
        <begin position="882"/>
        <end position="900"/>
    </location>
</feature>
<evidence type="ECO:0000256" key="8">
    <source>
        <dbReference type="PROSITE-ProRule" id="PRU01384"/>
    </source>
</evidence>
<dbReference type="SUPFAM" id="SSF56719">
    <property type="entry name" value="Type II DNA topoisomerase"/>
    <property type="match status" value="1"/>
</dbReference>
<accession>A0ABT2PWR7</accession>
<comment type="subunit">
    <text evidence="7">Heterotetramer composed of ParC and ParE.</text>
</comment>
<evidence type="ECO:0000313" key="12">
    <source>
        <dbReference type="Proteomes" id="UP001209076"/>
    </source>
</evidence>
<feature type="site" description="Interaction with DNA" evidence="7">
    <location>
        <position position="107"/>
    </location>
</feature>
<keyword evidence="3 7" id="KW-0799">Topoisomerase</keyword>
<keyword evidence="6 7" id="KW-0413">Isomerase</keyword>
<dbReference type="SMART" id="SM00434">
    <property type="entry name" value="TOP4c"/>
    <property type="match status" value="1"/>
</dbReference>
<evidence type="ECO:0000256" key="4">
    <source>
        <dbReference type="ARBA" id="ARBA00023125"/>
    </source>
</evidence>
<feature type="region of interest" description="Disordered" evidence="9">
    <location>
        <begin position="882"/>
        <end position="902"/>
    </location>
</feature>
<dbReference type="Pfam" id="PF03989">
    <property type="entry name" value="DNA_gyraseA_C"/>
    <property type="match status" value="4"/>
</dbReference>
<organism evidence="11 12">
    <name type="scientific">Paracholeplasma vituli</name>
    <dbReference type="NCBI Taxonomy" id="69473"/>
    <lineage>
        <taxon>Bacteria</taxon>
        <taxon>Bacillati</taxon>
        <taxon>Mycoplasmatota</taxon>
        <taxon>Mollicutes</taxon>
        <taxon>Acholeplasmatales</taxon>
        <taxon>Acholeplasmataceae</taxon>
        <taxon>Paracholeplasma</taxon>
    </lineage>
</organism>
<dbReference type="InterPro" id="IPR050220">
    <property type="entry name" value="Type_II_DNA_Topoisomerases"/>
</dbReference>
<comment type="caution">
    <text evidence="11">The sequence shown here is derived from an EMBL/GenBank/DDBJ whole genome shotgun (WGS) entry which is preliminary data.</text>
</comment>
<feature type="site" description="Interaction with DNA" evidence="7">
    <location>
        <position position="52"/>
    </location>
</feature>
<dbReference type="GO" id="GO:0003918">
    <property type="term" value="F:DNA topoisomerase type II (double strand cut, ATP-hydrolyzing) activity"/>
    <property type="evidence" value="ECO:0007669"/>
    <property type="project" value="UniProtKB-EC"/>
</dbReference>
<evidence type="ECO:0000256" key="6">
    <source>
        <dbReference type="ARBA" id="ARBA00023235"/>
    </source>
</evidence>
<dbReference type="SUPFAM" id="SSF101904">
    <property type="entry name" value="GyrA/ParC C-terminal domain-like"/>
    <property type="match status" value="1"/>
</dbReference>
<dbReference type="EC" id="5.6.2.2" evidence="7"/>
<comment type="similarity">
    <text evidence="7">Belongs to the type II topoisomerase GyrA/ParC subunit family. ParC type 2 subfamily.</text>
</comment>
<dbReference type="InterPro" id="IPR002205">
    <property type="entry name" value="Topo_IIA_dom_A"/>
</dbReference>
<dbReference type="RefSeq" id="WP_262096135.1">
    <property type="nucleotide sequence ID" value="NZ_JAOEGN010000006.1"/>
</dbReference>
<dbReference type="HAMAP" id="MF_00937">
    <property type="entry name" value="ParC_type2"/>
    <property type="match status" value="1"/>
</dbReference>
<gene>
    <name evidence="7 11" type="primary">parC</name>
    <name evidence="11" type="ORF">N7603_04345</name>
</gene>
<dbReference type="Proteomes" id="UP001209076">
    <property type="component" value="Unassembled WGS sequence"/>
</dbReference>
<evidence type="ECO:0000256" key="9">
    <source>
        <dbReference type="SAM" id="MobiDB-lite"/>
    </source>
</evidence>
<dbReference type="NCBIfam" id="TIGR01061">
    <property type="entry name" value="parC_Gpos"/>
    <property type="match status" value="1"/>
</dbReference>
<dbReference type="InterPro" id="IPR013760">
    <property type="entry name" value="Topo_IIA-like_dom_sf"/>
</dbReference>
<comment type="subcellular location">
    <subcellularLocation>
        <location evidence="7">Cell membrane</location>
        <topology evidence="7">Peripheral membrane protein</topology>
    </subcellularLocation>
</comment>
<dbReference type="InterPro" id="IPR035516">
    <property type="entry name" value="Gyrase/topoIV_suA_C"/>
</dbReference>
<evidence type="ECO:0000256" key="7">
    <source>
        <dbReference type="HAMAP-Rule" id="MF_00937"/>
    </source>
</evidence>
<reference evidence="12" key="1">
    <citation type="submission" date="2023-07" db="EMBL/GenBank/DDBJ databases">
        <title>Novel Mycoplasma species identified in domestic and wild animals.</title>
        <authorList>
            <person name="Volokhov D.V."/>
            <person name="Furtak V.A."/>
            <person name="Zagorodnyaya T.A."/>
        </authorList>
    </citation>
    <scope>NUCLEOTIDE SEQUENCE [LARGE SCALE GENOMIC DNA]</scope>
    <source>
        <strain evidence="12">92-19</strain>
    </source>
</reference>
<feature type="domain" description="Topo IIA-type catalytic" evidence="10">
    <location>
        <begin position="44"/>
        <end position="510"/>
    </location>
</feature>
<proteinExistence type="inferred from homology"/>
<feature type="site" description="Transition state stabilizer" evidence="7">
    <location>
        <position position="131"/>
    </location>
</feature>
<dbReference type="CDD" id="cd00187">
    <property type="entry name" value="TOP4c"/>
    <property type="match status" value="1"/>
</dbReference>
<dbReference type="EMBL" id="JAOEGN010000006">
    <property type="protein sequence ID" value="MCU0104881.1"/>
    <property type="molecule type" value="Genomic_DNA"/>
</dbReference>